<dbReference type="PANTHER" id="PTHR31399">
    <property type="entry name" value="DNA-DIRECTED PRIMASE / POLYMERASE PROTEIN"/>
    <property type="match status" value="1"/>
</dbReference>
<dbReference type="Proteomes" id="UP001055712">
    <property type="component" value="Unassembled WGS sequence"/>
</dbReference>
<protein>
    <recommendedName>
        <fullName evidence="1">DNA-directed primase/polymerase protein</fullName>
        <ecNumber evidence="3">2.7.7.102</ecNumber>
    </recommendedName>
</protein>
<feature type="compositionally biased region" description="Low complexity" evidence="5">
    <location>
        <begin position="502"/>
        <end position="519"/>
    </location>
</feature>
<dbReference type="GO" id="GO:0005634">
    <property type="term" value="C:nucleus"/>
    <property type="evidence" value="ECO:0007669"/>
    <property type="project" value="TreeGrafter"/>
</dbReference>
<feature type="region of interest" description="Disordered" evidence="5">
    <location>
        <begin position="502"/>
        <end position="535"/>
    </location>
</feature>
<feature type="compositionally biased region" description="Polar residues" evidence="5">
    <location>
        <begin position="264"/>
        <end position="275"/>
    </location>
</feature>
<feature type="compositionally biased region" description="Polar residues" evidence="5">
    <location>
        <begin position="355"/>
        <end position="365"/>
    </location>
</feature>
<evidence type="ECO:0000256" key="3">
    <source>
        <dbReference type="ARBA" id="ARBA00044768"/>
    </source>
</evidence>
<sequence>MSRDLAAQLKALLEGSQCREPTGPIPRRKPNPLYGGGGNQRRPPSQPRRSRSTPSSPTGVSKARASSRSRAGAGGSSKQRSARSGLPGGAASTGTSPVHKQALQQPLAPQPPTASLDFSLELRGQAAAARRLALSPSSTQQRQQQPNQPPPQHASASQQLLSFGQLCITSPNITPQSSPRTQQPAAASPASVDALSPAASLPRHQQQRQHLDLHPSPLSSPPTGQRSRAHGDENWYSVPPSPADAGGCISQDGPAKLPAATAPCSHSRQRGQQPSPGRCTLPAAESPAVLPASAPLPPFDSSQERRQEIALLSDMAADGAAAWSSQEEEQAAASQHQHKYLPLHELRSVSPAGPPSQQEQAQGPATGSARLLCSSQAAGSRVGSQQGQQPSACSLTSQELSVAAEPLSQKAGDGAEGQQQQQQAGGSGSQCGMDLDPHAPAPQHLQPDTRPQLQPAPPAATDVGHADPSSSYPAQRYGQQHGRGCADRINQWATLGSAAGLPAQQQQQQVPAAAPSSPATLERRQQQREQEDEMVAGTCPIPQLCGVRESFPTQREAFAAADRYNRHMPLAPQPPVTIMSKVPLQDLLPLPGSATRACTPSSSSDGQSGSSESSRRPESAQPASSDDRAKLPPRAAEPAGVEADAAPPDFLSRHLAKAQPAVSSAGYIVAAALKRQREAPAHDADEVQQQQQQAAASRAAREQYEAALQAHQAAVAQTRQQHQQQQQLEGRQQRHAEGHQGEPPAGDAGQQAAATGPSSSRGIQEAAAMPAEVDADLRQEAVRTFCVERQARSGTFYRSFTAASYPCVWQLFRRTPPEERHWYEVIREGRPAHLYFDLEFVPRLNPQVRGDKMVDALLVHVAAQLRLHFGLRLDPRCVYELDSSTPDKFSRHLTLRLPGHAFATNHAMGKFVAQVLAASGSELLVVRGEAEAGSEAQAPALWSMVDTAVYSKNRHWRMSHCCKGGKAAVLRPTARYATQPGAALSDACVFLDTLVCNVEPHARLLQMPDPLPSTWMAGRTCALSAAALRGGAGFSGGPGALRASWKQDSCDAAVPLHQAAELRRLAEAALPFVERAATQRAGGAPARARTLALCGEGTRVAYSMVGPGSHYCENVGRPHASNHVFFVLDFAAGIYAQKCHDPDCSRFRSAWMPLAPELCLLEAAGAAGATAGRGQMLRSPQALEASSSGRGSG</sequence>
<evidence type="ECO:0000256" key="1">
    <source>
        <dbReference type="ARBA" id="ARBA00026139"/>
    </source>
</evidence>
<evidence type="ECO:0000256" key="2">
    <source>
        <dbReference type="ARBA" id="ARBA00044677"/>
    </source>
</evidence>
<accession>A0A9D4TVC8</accession>
<feature type="region of interest" description="Disordered" evidence="5">
    <location>
        <begin position="587"/>
        <end position="645"/>
    </location>
</feature>
<dbReference type="OrthoDB" id="5988181at2759"/>
<dbReference type="GO" id="GO:0003682">
    <property type="term" value="F:chromatin binding"/>
    <property type="evidence" value="ECO:0007669"/>
    <property type="project" value="TreeGrafter"/>
</dbReference>
<comment type="catalytic activity">
    <reaction evidence="2">
        <text>ssDNA + n NTP = ssDNA/pppN(pN)n-1 hybrid + (n-1) diphosphate.</text>
        <dbReference type="EC" id="2.7.7.102"/>
    </reaction>
</comment>
<feature type="compositionally biased region" description="Polar residues" evidence="5">
    <location>
        <begin position="373"/>
        <end position="400"/>
    </location>
</feature>
<dbReference type="GO" id="GO:0042276">
    <property type="term" value="P:error-prone translesion synthesis"/>
    <property type="evidence" value="ECO:0007669"/>
    <property type="project" value="InterPro"/>
</dbReference>
<dbReference type="EMBL" id="SIDB01000002">
    <property type="protein sequence ID" value="KAI3435784.1"/>
    <property type="molecule type" value="Genomic_DNA"/>
</dbReference>
<dbReference type="PANTHER" id="PTHR31399:SF0">
    <property type="entry name" value="DNA-DIRECTED PRIMASE_POLYMERASE PROTEIN"/>
    <property type="match status" value="1"/>
</dbReference>
<keyword evidence="7" id="KW-1185">Reference proteome</keyword>
<feature type="compositionally biased region" description="Low complexity" evidence="5">
    <location>
        <begin position="688"/>
        <end position="698"/>
    </location>
</feature>
<feature type="compositionally biased region" description="Low complexity" evidence="5">
    <location>
        <begin position="705"/>
        <end position="730"/>
    </location>
</feature>
<feature type="compositionally biased region" description="Low complexity" evidence="5">
    <location>
        <begin position="741"/>
        <end position="757"/>
    </location>
</feature>
<organism evidence="6 7">
    <name type="scientific">Chlorella vulgaris</name>
    <name type="common">Green alga</name>
    <dbReference type="NCBI Taxonomy" id="3077"/>
    <lineage>
        <taxon>Eukaryota</taxon>
        <taxon>Viridiplantae</taxon>
        <taxon>Chlorophyta</taxon>
        <taxon>core chlorophytes</taxon>
        <taxon>Trebouxiophyceae</taxon>
        <taxon>Chlorellales</taxon>
        <taxon>Chlorellaceae</taxon>
        <taxon>Chlorella clade</taxon>
        <taxon>Chlorella</taxon>
    </lineage>
</organism>
<evidence type="ECO:0000256" key="5">
    <source>
        <dbReference type="SAM" id="MobiDB-lite"/>
    </source>
</evidence>
<name>A0A9D4TVC8_CHLVU</name>
<gene>
    <name evidence="6" type="ORF">D9Q98_001842</name>
</gene>
<evidence type="ECO:0000313" key="7">
    <source>
        <dbReference type="Proteomes" id="UP001055712"/>
    </source>
</evidence>
<feature type="region of interest" description="Disordered" evidence="5">
    <location>
        <begin position="347"/>
        <end position="484"/>
    </location>
</feature>
<feature type="compositionally biased region" description="Low complexity" evidence="5">
    <location>
        <begin position="126"/>
        <end position="146"/>
    </location>
</feature>
<reference evidence="6" key="2">
    <citation type="submission" date="2020-11" db="EMBL/GenBank/DDBJ databases">
        <authorList>
            <person name="Cecchin M."/>
            <person name="Marcolungo L."/>
            <person name="Rossato M."/>
            <person name="Girolomoni L."/>
            <person name="Cosentino E."/>
            <person name="Cuine S."/>
            <person name="Li-Beisson Y."/>
            <person name="Delledonne M."/>
            <person name="Ballottari M."/>
        </authorList>
    </citation>
    <scope>NUCLEOTIDE SEQUENCE</scope>
    <source>
        <strain evidence="6">211/11P</strain>
        <tissue evidence="6">Whole cell</tissue>
    </source>
</reference>
<dbReference type="GO" id="GO:0005759">
    <property type="term" value="C:mitochondrial matrix"/>
    <property type="evidence" value="ECO:0007669"/>
    <property type="project" value="TreeGrafter"/>
</dbReference>
<dbReference type="GO" id="GO:0003887">
    <property type="term" value="F:DNA-directed DNA polymerase activity"/>
    <property type="evidence" value="ECO:0007669"/>
    <property type="project" value="UniProtKB-EC"/>
</dbReference>
<feature type="region of interest" description="Disordered" evidence="5">
    <location>
        <begin position="679"/>
        <end position="770"/>
    </location>
</feature>
<feature type="compositionally biased region" description="Low complexity" evidence="5">
    <location>
        <begin position="600"/>
        <end position="612"/>
    </location>
</feature>
<dbReference type="GO" id="GO:0009411">
    <property type="term" value="P:response to UV"/>
    <property type="evidence" value="ECO:0007669"/>
    <property type="project" value="TreeGrafter"/>
</dbReference>
<feature type="compositionally biased region" description="Polar residues" evidence="5">
    <location>
        <begin position="167"/>
        <end position="185"/>
    </location>
</feature>
<dbReference type="Pfam" id="PF03121">
    <property type="entry name" value="Herpes_UL52"/>
    <property type="match status" value="1"/>
</dbReference>
<feature type="compositionally biased region" description="Low complexity" evidence="5">
    <location>
        <begin position="636"/>
        <end position="645"/>
    </location>
</feature>
<comment type="caution">
    <text evidence="6">The sequence shown here is derived from an EMBL/GenBank/DDBJ whole genome shotgun (WGS) entry which is preliminary data.</text>
</comment>
<evidence type="ECO:0000313" key="6">
    <source>
        <dbReference type="EMBL" id="KAI3435784.1"/>
    </source>
</evidence>
<comment type="catalytic activity">
    <reaction evidence="4">
        <text>DNA(n) + a 2'-deoxyribonucleoside 5'-triphosphate = DNA(n+1) + diphosphate</text>
        <dbReference type="Rhea" id="RHEA:22508"/>
        <dbReference type="Rhea" id="RHEA-COMP:17339"/>
        <dbReference type="Rhea" id="RHEA-COMP:17340"/>
        <dbReference type="ChEBI" id="CHEBI:33019"/>
        <dbReference type="ChEBI" id="CHEBI:61560"/>
        <dbReference type="ChEBI" id="CHEBI:173112"/>
        <dbReference type="EC" id="2.7.7.7"/>
    </reaction>
    <physiologicalReaction direction="left-to-right" evidence="4">
        <dbReference type="Rhea" id="RHEA:22509"/>
    </physiologicalReaction>
</comment>
<feature type="compositionally biased region" description="Basic and acidic residues" evidence="5">
    <location>
        <begin position="731"/>
        <end position="740"/>
    </location>
</feature>
<feature type="region of interest" description="Disordered" evidence="5">
    <location>
        <begin position="1"/>
        <end position="283"/>
    </location>
</feature>
<evidence type="ECO:0000256" key="4">
    <source>
        <dbReference type="ARBA" id="ARBA00047303"/>
    </source>
</evidence>
<dbReference type="EC" id="2.7.7.102" evidence="3"/>
<reference evidence="6" key="1">
    <citation type="journal article" date="2019" name="Plant J.">
        <title>Chlorella vulgaris genome assembly and annotation reveals the molecular basis for metabolic acclimation to high light conditions.</title>
        <authorList>
            <person name="Cecchin M."/>
            <person name="Marcolungo L."/>
            <person name="Rossato M."/>
            <person name="Girolomoni L."/>
            <person name="Cosentino E."/>
            <person name="Cuine S."/>
            <person name="Li-Beisson Y."/>
            <person name="Delledonne M."/>
            <person name="Ballottari M."/>
        </authorList>
    </citation>
    <scope>NUCLEOTIDE SEQUENCE</scope>
    <source>
        <strain evidence="6">211/11P</strain>
    </source>
</reference>
<feature type="compositionally biased region" description="Low complexity" evidence="5">
    <location>
        <begin position="52"/>
        <end position="85"/>
    </location>
</feature>
<dbReference type="AlphaFoldDB" id="A0A9D4TVC8"/>
<dbReference type="InterPro" id="IPR044917">
    <property type="entry name" value="PRIMPOL"/>
</dbReference>
<dbReference type="GO" id="GO:0006264">
    <property type="term" value="P:mitochondrial DNA replication"/>
    <property type="evidence" value="ECO:0007669"/>
    <property type="project" value="TreeGrafter"/>
</dbReference>
<proteinExistence type="predicted"/>
<dbReference type="GO" id="GO:0031297">
    <property type="term" value="P:replication fork processing"/>
    <property type="evidence" value="ECO:0007669"/>
    <property type="project" value="TreeGrafter"/>
</dbReference>